<comment type="caution">
    <text evidence="2">The sequence shown here is derived from an EMBL/GenBank/DDBJ whole genome shotgun (WGS) entry which is preliminary data.</text>
</comment>
<name>A0A931EXV8_9ACTN</name>
<dbReference type="PROSITE" id="PS51257">
    <property type="entry name" value="PROKAR_LIPOPROTEIN"/>
    <property type="match status" value="1"/>
</dbReference>
<dbReference type="RefSeq" id="WP_195894823.1">
    <property type="nucleotide sequence ID" value="NZ_JADOGI010000019.1"/>
</dbReference>
<keyword evidence="3" id="KW-1185">Reference proteome</keyword>
<proteinExistence type="predicted"/>
<reference evidence="2" key="1">
    <citation type="submission" date="2020-11" db="EMBL/GenBank/DDBJ databases">
        <title>Whole-genome analyses of Nonomuraea sp. K274.</title>
        <authorList>
            <person name="Veyisoglu A."/>
        </authorList>
    </citation>
    <scope>NUCLEOTIDE SEQUENCE</scope>
    <source>
        <strain evidence="2">K274</strain>
    </source>
</reference>
<dbReference type="Proteomes" id="UP000605361">
    <property type="component" value="Unassembled WGS sequence"/>
</dbReference>
<evidence type="ECO:0008006" key="4">
    <source>
        <dbReference type="Google" id="ProtNLM"/>
    </source>
</evidence>
<feature type="signal peptide" evidence="1">
    <location>
        <begin position="1"/>
        <end position="17"/>
    </location>
</feature>
<feature type="chain" id="PRO_5038540724" description="Secreted protein" evidence="1">
    <location>
        <begin position="18"/>
        <end position="173"/>
    </location>
</feature>
<evidence type="ECO:0000256" key="1">
    <source>
        <dbReference type="SAM" id="SignalP"/>
    </source>
</evidence>
<accession>A0A931EXV8</accession>
<gene>
    <name evidence="2" type="ORF">ITP53_08820</name>
</gene>
<evidence type="ECO:0000313" key="2">
    <source>
        <dbReference type="EMBL" id="MBF8185842.1"/>
    </source>
</evidence>
<evidence type="ECO:0000313" key="3">
    <source>
        <dbReference type="Proteomes" id="UP000605361"/>
    </source>
</evidence>
<sequence>MRKTLIVTALMAAVAVAGCGSRQGDTGVASVAAAGTAKPAASASSTTTADPEEQGRKFAACMRENGVPMEDPGPKGGGGLTKIEGVDKKKVAEALEVCRAEAPAKVADRANPQNVEQLRNLAQCMRENGVDMPDPNPDGTFANGTMGTIAREDPKTMKALQACNKSLGRGTGK</sequence>
<organism evidence="2 3">
    <name type="scientific">Nonomuraea cypriaca</name>
    <dbReference type="NCBI Taxonomy" id="1187855"/>
    <lineage>
        <taxon>Bacteria</taxon>
        <taxon>Bacillati</taxon>
        <taxon>Actinomycetota</taxon>
        <taxon>Actinomycetes</taxon>
        <taxon>Streptosporangiales</taxon>
        <taxon>Streptosporangiaceae</taxon>
        <taxon>Nonomuraea</taxon>
    </lineage>
</organism>
<dbReference type="AlphaFoldDB" id="A0A931EXV8"/>
<keyword evidence="1" id="KW-0732">Signal</keyword>
<protein>
    <recommendedName>
        <fullName evidence="4">Secreted protein</fullName>
    </recommendedName>
</protein>
<dbReference type="EMBL" id="JADOGI010000019">
    <property type="protein sequence ID" value="MBF8185842.1"/>
    <property type="molecule type" value="Genomic_DNA"/>
</dbReference>